<dbReference type="Pfam" id="PF00589">
    <property type="entry name" value="Phage_integrase"/>
    <property type="match status" value="2"/>
</dbReference>
<dbReference type="GO" id="GO:0006310">
    <property type="term" value="P:DNA recombination"/>
    <property type="evidence" value="ECO:0007669"/>
    <property type="project" value="UniProtKB-KW"/>
</dbReference>
<dbReference type="SUPFAM" id="SSF56349">
    <property type="entry name" value="DNA breaking-rejoining enzymes"/>
    <property type="match status" value="1"/>
</dbReference>
<dbReference type="InterPro" id="IPR011010">
    <property type="entry name" value="DNA_brk_join_enz"/>
</dbReference>
<reference evidence="4 5" key="1">
    <citation type="submission" date="2019-10" db="EMBL/GenBank/DDBJ databases">
        <title>Vibrio sp. nov., isolated from Coralline algae surface.</title>
        <authorList>
            <person name="Geng Y."/>
            <person name="Zhang X."/>
        </authorList>
    </citation>
    <scope>NUCLEOTIDE SEQUENCE [LARGE SCALE GENOMIC DNA]</scope>
    <source>
        <strain evidence="4 5">SM1977</strain>
    </source>
</reference>
<dbReference type="EMBL" id="CP045699">
    <property type="protein sequence ID" value="QGA64734.1"/>
    <property type="molecule type" value="Genomic_DNA"/>
</dbReference>
<protein>
    <submittedName>
        <fullName evidence="4">Tyrosine-type recombinase/integrase</fullName>
    </submittedName>
</protein>
<dbReference type="Proteomes" id="UP000348942">
    <property type="component" value="Chromosome 1"/>
</dbReference>
<evidence type="ECO:0000256" key="2">
    <source>
        <dbReference type="ARBA" id="ARBA00023172"/>
    </source>
</evidence>
<evidence type="ECO:0000313" key="5">
    <source>
        <dbReference type="Proteomes" id="UP000348942"/>
    </source>
</evidence>
<name>A0A5Q0TD60_9VIBR</name>
<keyword evidence="1" id="KW-0229">DNA integration</keyword>
<organism evidence="4 5">
    <name type="scientific">Vibrio algicola</name>
    <dbReference type="NCBI Taxonomy" id="2662262"/>
    <lineage>
        <taxon>Bacteria</taxon>
        <taxon>Pseudomonadati</taxon>
        <taxon>Pseudomonadota</taxon>
        <taxon>Gammaproteobacteria</taxon>
        <taxon>Vibrionales</taxon>
        <taxon>Vibrionaceae</taxon>
        <taxon>Vibrio</taxon>
    </lineage>
</organism>
<dbReference type="Gene3D" id="1.10.443.10">
    <property type="entry name" value="Intergrase catalytic core"/>
    <property type="match status" value="1"/>
</dbReference>
<evidence type="ECO:0000259" key="3">
    <source>
        <dbReference type="PROSITE" id="PS51898"/>
    </source>
</evidence>
<dbReference type="InterPro" id="IPR013762">
    <property type="entry name" value="Integrase-like_cat_sf"/>
</dbReference>
<accession>A0A5Q0TD60</accession>
<dbReference type="RefSeq" id="WP_153446885.1">
    <property type="nucleotide sequence ID" value="NZ_CP045699.1"/>
</dbReference>
<dbReference type="PANTHER" id="PTHR30349:SF93">
    <property type="entry name" value="FELS-2 PROPHAGE PROTEIN"/>
    <property type="match status" value="1"/>
</dbReference>
<dbReference type="InterPro" id="IPR050090">
    <property type="entry name" value="Tyrosine_recombinase_XerCD"/>
</dbReference>
<dbReference type="InterPro" id="IPR057084">
    <property type="entry name" value="Int_N"/>
</dbReference>
<keyword evidence="2" id="KW-0233">DNA recombination</keyword>
<keyword evidence="5" id="KW-1185">Reference proteome</keyword>
<evidence type="ECO:0000313" key="4">
    <source>
        <dbReference type="EMBL" id="QGA64734.1"/>
    </source>
</evidence>
<dbReference type="GO" id="GO:0003677">
    <property type="term" value="F:DNA binding"/>
    <property type="evidence" value="ECO:0007669"/>
    <property type="project" value="InterPro"/>
</dbReference>
<gene>
    <name evidence="4" type="ORF">GFB47_04555</name>
</gene>
<dbReference type="CDD" id="cd00796">
    <property type="entry name" value="INT_Rci_Hp1_C"/>
    <property type="match status" value="1"/>
</dbReference>
<dbReference type="AlphaFoldDB" id="A0A5Q0TD60"/>
<dbReference type="PROSITE" id="PS51898">
    <property type="entry name" value="TYR_RECOMBINASE"/>
    <property type="match status" value="1"/>
</dbReference>
<dbReference type="PANTHER" id="PTHR30349">
    <property type="entry name" value="PHAGE INTEGRASE-RELATED"/>
    <property type="match status" value="1"/>
</dbReference>
<dbReference type="InterPro" id="IPR002104">
    <property type="entry name" value="Integrase_catalytic"/>
</dbReference>
<dbReference type="Pfam" id="PF24624">
    <property type="entry name" value="Int_N"/>
    <property type="match status" value="1"/>
</dbReference>
<sequence>MSIRNLKDSSKKPWLCECYPQGRGGKRIRKKFATKGEAAAFERFTMNEVDDKPWLGEKTDHRRLSDLVNRWFELHGKNLKSGAHAKRRLEMMVENMENPIAIMVTGTHFANYRANRKMKGRVRNGGEVAASTLNHDILWMKSVFNELRRLKEWKHPNPLQDFKNIKLSESELSYLTPSEIEHLFDVIKASPMADQITLICKICLSTGARISEAMNLTRSHVQPFKITYTNTKGRKNRTIPISESLFNELSARQNHQLFTCGYGVIHKWLSVALPNLPSGQTTHVLRHTFASHFMMNGGNIVVLKDILGHSDIKTTMTYAHFAPSHLSDAVTLNPLNKMAAKLATKNIKHA</sequence>
<feature type="domain" description="Tyr recombinase" evidence="3">
    <location>
        <begin position="170"/>
        <end position="331"/>
    </location>
</feature>
<proteinExistence type="predicted"/>
<evidence type="ECO:0000256" key="1">
    <source>
        <dbReference type="ARBA" id="ARBA00022908"/>
    </source>
</evidence>
<dbReference type="GO" id="GO:0015074">
    <property type="term" value="P:DNA integration"/>
    <property type="evidence" value="ECO:0007669"/>
    <property type="project" value="UniProtKB-KW"/>
</dbReference>